<protein>
    <submittedName>
        <fullName evidence="7">Anaerobic nitric oxide reductase transcription regulator NorR</fullName>
    </submittedName>
</protein>
<organism evidence="7 8">
    <name type="scientific">Paraburkholderia solisilvae</name>
    <dbReference type="NCBI Taxonomy" id="624376"/>
    <lineage>
        <taxon>Bacteria</taxon>
        <taxon>Pseudomonadati</taxon>
        <taxon>Pseudomonadota</taxon>
        <taxon>Betaproteobacteria</taxon>
        <taxon>Burkholderiales</taxon>
        <taxon>Burkholderiaceae</taxon>
        <taxon>Paraburkholderia</taxon>
    </lineage>
</organism>
<evidence type="ECO:0000256" key="5">
    <source>
        <dbReference type="ARBA" id="ARBA00023163"/>
    </source>
</evidence>
<dbReference type="GO" id="GO:0005524">
    <property type="term" value="F:ATP binding"/>
    <property type="evidence" value="ECO:0007669"/>
    <property type="project" value="UniProtKB-KW"/>
</dbReference>
<dbReference type="Gene3D" id="1.10.10.60">
    <property type="entry name" value="Homeodomain-like"/>
    <property type="match status" value="1"/>
</dbReference>
<evidence type="ECO:0000256" key="3">
    <source>
        <dbReference type="ARBA" id="ARBA00023015"/>
    </source>
</evidence>
<dbReference type="PROSITE" id="PS00688">
    <property type="entry name" value="SIGMA54_INTERACT_3"/>
    <property type="match status" value="1"/>
</dbReference>
<dbReference type="PROSITE" id="PS50045">
    <property type="entry name" value="SIGMA54_INTERACT_4"/>
    <property type="match status" value="1"/>
</dbReference>
<keyword evidence="3" id="KW-0805">Transcription regulation</keyword>
<keyword evidence="5" id="KW-0804">Transcription</keyword>
<evidence type="ECO:0000313" key="7">
    <source>
        <dbReference type="EMBL" id="CAB3771683.1"/>
    </source>
</evidence>
<name>A0A6J5EZU8_9BURK</name>
<dbReference type="InterPro" id="IPR002078">
    <property type="entry name" value="Sigma_54_int"/>
</dbReference>
<dbReference type="InterPro" id="IPR009057">
    <property type="entry name" value="Homeodomain-like_sf"/>
</dbReference>
<keyword evidence="2" id="KW-0067">ATP-binding</keyword>
<dbReference type="PROSITE" id="PS00676">
    <property type="entry name" value="SIGMA54_INTERACT_2"/>
    <property type="match status" value="1"/>
</dbReference>
<dbReference type="SMART" id="SM00382">
    <property type="entry name" value="AAA"/>
    <property type="match status" value="1"/>
</dbReference>
<dbReference type="SUPFAM" id="SSF52540">
    <property type="entry name" value="P-loop containing nucleoside triphosphate hydrolases"/>
    <property type="match status" value="1"/>
</dbReference>
<dbReference type="FunFam" id="3.40.50.300:FF:000006">
    <property type="entry name" value="DNA-binding transcriptional regulator NtrC"/>
    <property type="match status" value="1"/>
</dbReference>
<dbReference type="CDD" id="cd00009">
    <property type="entry name" value="AAA"/>
    <property type="match status" value="1"/>
</dbReference>
<dbReference type="Pfam" id="PF00158">
    <property type="entry name" value="Sigma54_activat"/>
    <property type="match status" value="1"/>
</dbReference>
<dbReference type="Proteomes" id="UP000494329">
    <property type="component" value="Unassembled WGS sequence"/>
</dbReference>
<evidence type="ECO:0000256" key="2">
    <source>
        <dbReference type="ARBA" id="ARBA00022840"/>
    </source>
</evidence>
<evidence type="ECO:0000256" key="4">
    <source>
        <dbReference type="ARBA" id="ARBA00023125"/>
    </source>
</evidence>
<dbReference type="Gene3D" id="3.40.50.300">
    <property type="entry name" value="P-loop containing nucleotide triphosphate hydrolases"/>
    <property type="match status" value="1"/>
</dbReference>
<evidence type="ECO:0000259" key="6">
    <source>
        <dbReference type="PROSITE" id="PS50045"/>
    </source>
</evidence>
<dbReference type="SUPFAM" id="SSF46689">
    <property type="entry name" value="Homeodomain-like"/>
    <property type="match status" value="1"/>
</dbReference>
<dbReference type="EMBL" id="CADIKF010000083">
    <property type="protein sequence ID" value="CAB3771683.1"/>
    <property type="molecule type" value="Genomic_DNA"/>
</dbReference>
<dbReference type="InterPro" id="IPR058031">
    <property type="entry name" value="AAA_lid_NorR"/>
</dbReference>
<proteinExistence type="predicted"/>
<dbReference type="InterPro" id="IPR003593">
    <property type="entry name" value="AAA+_ATPase"/>
</dbReference>
<keyword evidence="1" id="KW-0547">Nucleotide-binding</keyword>
<evidence type="ECO:0000313" key="8">
    <source>
        <dbReference type="Proteomes" id="UP000494329"/>
    </source>
</evidence>
<feature type="domain" description="Sigma-54 factor interaction" evidence="6">
    <location>
        <begin position="28"/>
        <end position="257"/>
    </location>
</feature>
<dbReference type="InterPro" id="IPR027417">
    <property type="entry name" value="P-loop_NTPase"/>
</dbReference>
<dbReference type="PANTHER" id="PTHR32071">
    <property type="entry name" value="TRANSCRIPTIONAL REGULATORY PROTEIN"/>
    <property type="match status" value="1"/>
</dbReference>
<dbReference type="AlphaFoldDB" id="A0A6J5EZU8"/>
<reference evidence="7 8" key="1">
    <citation type="submission" date="2020-04" db="EMBL/GenBank/DDBJ databases">
        <authorList>
            <person name="De Canck E."/>
        </authorList>
    </citation>
    <scope>NUCLEOTIDE SEQUENCE [LARGE SCALE GENOMIC DNA]</scope>
    <source>
        <strain evidence="7 8">LMG 29739</strain>
    </source>
</reference>
<dbReference type="InterPro" id="IPR025943">
    <property type="entry name" value="Sigma_54_int_dom_ATP-bd_2"/>
</dbReference>
<accession>A0A6J5EZU8</accession>
<evidence type="ECO:0000256" key="1">
    <source>
        <dbReference type="ARBA" id="ARBA00022741"/>
    </source>
</evidence>
<dbReference type="GO" id="GO:0003677">
    <property type="term" value="F:DNA binding"/>
    <property type="evidence" value="ECO:0007669"/>
    <property type="project" value="UniProtKB-KW"/>
</dbReference>
<keyword evidence="8" id="KW-1185">Reference proteome</keyword>
<keyword evidence="4" id="KW-0238">DNA-binding</keyword>
<dbReference type="Gene3D" id="1.10.8.60">
    <property type="match status" value="1"/>
</dbReference>
<dbReference type="PANTHER" id="PTHR32071:SF117">
    <property type="entry name" value="PTS-DEPENDENT DIHYDROXYACETONE KINASE OPERON REGULATORY PROTEIN-RELATED"/>
    <property type="match status" value="1"/>
</dbReference>
<sequence length="343" mass="37757">MQGQASATQRGAPASIGVFMDQFVRLNLLGSSAVLSVVKRQIEKIAGVDVPVTVLGETGTGKELAVRAIHYLSARRAQPFVPVNCGALPESLIESELFGHERGAFTDAKSESRGLIAEAANGTLFLDEVDALGLKAQAALLRFLQDGTYRRVGGSATRHADVRVVVATNANLLELTEARRFRRDLLYRLDVVSLRIPSLRERGDDAIELASIFLDRLRIRYTKPEMHFHSASLTYLRNHSWPGNVRELENAVHRAFLMSDDDVVRLGDAAHSPDPSNPTDPLPARSFKAARAEAIARFEVDYLRRLLAESKGNLSLAARMAGQERSAFGKLVRRHGLVRDRSN</sequence>
<dbReference type="Pfam" id="PF25601">
    <property type="entry name" value="AAA_lid_14"/>
    <property type="match status" value="1"/>
</dbReference>
<dbReference type="InterPro" id="IPR025944">
    <property type="entry name" value="Sigma_54_int_dom_CS"/>
</dbReference>
<dbReference type="GO" id="GO:0006355">
    <property type="term" value="P:regulation of DNA-templated transcription"/>
    <property type="evidence" value="ECO:0007669"/>
    <property type="project" value="InterPro"/>
</dbReference>
<gene>
    <name evidence="7" type="primary">norR_4</name>
    <name evidence="7" type="ORF">LMG29739_06091</name>
</gene>